<keyword evidence="2" id="KW-1185">Reference proteome</keyword>
<comment type="caution">
    <text evidence="1">The sequence shown here is derived from an EMBL/GenBank/DDBJ whole genome shotgun (WGS) entry which is preliminary data.</text>
</comment>
<organism evidence="1 2">
    <name type="scientific">Bos mutus</name>
    <name type="common">wild yak</name>
    <dbReference type="NCBI Taxonomy" id="72004"/>
    <lineage>
        <taxon>Eukaryota</taxon>
        <taxon>Metazoa</taxon>
        <taxon>Chordata</taxon>
        <taxon>Craniata</taxon>
        <taxon>Vertebrata</taxon>
        <taxon>Euteleostomi</taxon>
        <taxon>Mammalia</taxon>
        <taxon>Eutheria</taxon>
        <taxon>Laurasiatheria</taxon>
        <taxon>Artiodactyla</taxon>
        <taxon>Ruminantia</taxon>
        <taxon>Pecora</taxon>
        <taxon>Bovidae</taxon>
        <taxon>Bovinae</taxon>
        <taxon>Bos</taxon>
    </lineage>
</organism>
<evidence type="ECO:0000313" key="2">
    <source>
        <dbReference type="Proteomes" id="UP000322234"/>
    </source>
</evidence>
<name>A0A6B0QU29_9CETA</name>
<protein>
    <submittedName>
        <fullName evidence="1">Uncharacterized protein</fullName>
    </submittedName>
</protein>
<dbReference type="EMBL" id="VBQZ03000006">
    <property type="protein sequence ID" value="MXQ81045.1"/>
    <property type="molecule type" value="Genomic_DNA"/>
</dbReference>
<evidence type="ECO:0000313" key="1">
    <source>
        <dbReference type="EMBL" id="MXQ81045.1"/>
    </source>
</evidence>
<accession>A0A6B0QU29</accession>
<gene>
    <name evidence="1" type="ORF">E5288_WYG012905</name>
</gene>
<sequence length="216" mass="23486">MSKAPDILCIHTQGTAVDQYPGPALEKDLGTQDPFVFSGDRLLAQVSPLSQRTRDGEQRPRYPFMIMCQVSIEPREEKSPGEKAGEVHPLTSEFCHLLTISLPMDARQLSPQRTGFVVLAGLPLRSVAKCTSAIRGKETYIGGCLRPAATNAMPTWPGKVLLPTPPPPSINTATFDRVGLKSDSQKGALFTQIDCRITDDFRCQEALIKISAPGPV</sequence>
<dbReference type="AlphaFoldDB" id="A0A6B0QU29"/>
<proteinExistence type="predicted"/>
<reference evidence="1" key="1">
    <citation type="submission" date="2019-10" db="EMBL/GenBank/DDBJ databases">
        <title>The sequence and de novo assembly of the wild yak genome.</title>
        <authorList>
            <person name="Liu Y."/>
        </authorList>
    </citation>
    <scope>NUCLEOTIDE SEQUENCE [LARGE SCALE GENOMIC DNA]</scope>
    <source>
        <strain evidence="1">WY2019</strain>
    </source>
</reference>
<dbReference type="Proteomes" id="UP000322234">
    <property type="component" value="Unassembled WGS sequence"/>
</dbReference>